<dbReference type="EMBL" id="BK010320">
    <property type="protein sequence ID" value="DAB41628.1"/>
    <property type="molecule type" value="Genomic_DNA"/>
</dbReference>
<dbReference type="InterPro" id="IPR011009">
    <property type="entry name" value="Kinase-like_dom_sf"/>
</dbReference>
<gene>
    <name evidence="6" type="primary">Sgk2</name>
</gene>
<dbReference type="PANTHER" id="PTHR38248:SF2">
    <property type="entry name" value="FUNK1 11"/>
    <property type="match status" value="1"/>
</dbReference>
<feature type="domain" description="Fungal-type protein kinase" evidence="5">
    <location>
        <begin position="256"/>
        <end position="667"/>
    </location>
</feature>
<feature type="region of interest" description="Disordered" evidence="4">
    <location>
        <begin position="483"/>
        <end position="517"/>
    </location>
</feature>
<protein>
    <recommendedName>
        <fullName evidence="1">non-specific serine/threonine protein kinase</fullName>
        <ecNumber evidence="1">2.7.11.1</ecNumber>
    </recommendedName>
</protein>
<comment type="catalytic activity">
    <reaction evidence="2">
        <text>L-threonyl-[protein] + ATP = O-phospho-L-threonyl-[protein] + ADP + H(+)</text>
        <dbReference type="Rhea" id="RHEA:46608"/>
        <dbReference type="Rhea" id="RHEA-COMP:11060"/>
        <dbReference type="Rhea" id="RHEA-COMP:11605"/>
        <dbReference type="ChEBI" id="CHEBI:15378"/>
        <dbReference type="ChEBI" id="CHEBI:30013"/>
        <dbReference type="ChEBI" id="CHEBI:30616"/>
        <dbReference type="ChEBI" id="CHEBI:61977"/>
        <dbReference type="ChEBI" id="CHEBI:456216"/>
        <dbReference type="EC" id="2.7.11.1"/>
    </reaction>
</comment>
<keyword evidence="6" id="KW-0418">Kinase</keyword>
<sequence>MNEADYQTIERLPLSRFMEALQYVFCDLCRTSGLEIGIPSLDRMSRCDQKLLCHYALIMILHEAAPKQISSPLPQHASLHDCLGEVNAYLSEDSFTHVKPLVRSIVTRQAHADICRTAYDAVLDRPLVAPPAAVPIPPDAVGTEVYKSISEVWYDLDLYRIFFLPSIGADRTAQLFSHFIAGPKPLFVPHRGWRNWPADLSEHSMFAWLQDIAGHVAVACARVAGMPPVRHKLAATLDRTDARTPYAGFVDATAGALVDWAQVCAPIQLHPAMFFDRTHTWLRLAASALEILAAQYRRFVLGFTMCGHMLRIWSFDRRGALGSMQVSVIDEPERFVAIIAGFLTMGPAQLGADQSIKMAGGRTSFQFQPHADKPARAVVLDRIIRQQRCVAGRGTTTWRAYFDGEPWTPLVVKDYWAGAGTHEDALLTQAQERGVANMPRYLGGTLVRAGGRDPDNVLTQIRGDIDVQTGRFRKVRQPALQYVPHGQPEPTTAGIPMRIGGPSRRRGSTESIGDPNADTAERAYQDMRVYYSGPAAPQDRVHWRLVFGDMGTPLEDERDVPTLLEALAQCIGAHKSLLMVGGILHRDISPGNLLVNRDKSDPQRLGLLIDLDHAALVDDDEGYRSASPVRAGTFLFMSVGILRGLAGPVHSFMDDLESFFWVLFWICAGYRHPNAKGAEILERLGRNDREVDAGDRRFLFEHDSYDFGRVMTASFMPEYQCLRRCVHELRQLVFPRDLPWQTERLELYDDMQALLRRHKRYVEEWQREEEEALVIKTEVVEEDDVMAIYPESSSSEGSSNTMERVSDGEGFNLVGQQAHGSSNIMNTVANEEEYDLIHEHLRAFPKGLGGCFPDYHF</sequence>
<dbReference type="PROSITE" id="PS00109">
    <property type="entry name" value="PROTEIN_KINASE_TYR"/>
    <property type="match status" value="1"/>
</dbReference>
<dbReference type="SUPFAM" id="SSF56112">
    <property type="entry name" value="Protein kinase-like (PK-like)"/>
    <property type="match status" value="1"/>
</dbReference>
<dbReference type="AlphaFoldDB" id="A0A2R4ZNE2"/>
<evidence type="ECO:0000256" key="2">
    <source>
        <dbReference type="ARBA" id="ARBA00047899"/>
    </source>
</evidence>
<reference evidence="6" key="1">
    <citation type="submission" date="2017-07" db="EMBL/GenBank/DDBJ databases">
        <authorList>
            <person name="Sun Z.S."/>
            <person name="Albrecht U."/>
            <person name="Echele G."/>
            <person name="Lee C.C."/>
        </authorList>
    </citation>
    <scope>NUCLEOTIDE SEQUENCE</scope>
</reference>
<accession>A0A2R4ZNE2</accession>
<comment type="catalytic activity">
    <reaction evidence="3">
        <text>L-seryl-[protein] + ATP = O-phospho-L-seryl-[protein] + ADP + H(+)</text>
        <dbReference type="Rhea" id="RHEA:17989"/>
        <dbReference type="Rhea" id="RHEA-COMP:9863"/>
        <dbReference type="Rhea" id="RHEA-COMP:11604"/>
        <dbReference type="ChEBI" id="CHEBI:15378"/>
        <dbReference type="ChEBI" id="CHEBI:29999"/>
        <dbReference type="ChEBI" id="CHEBI:30616"/>
        <dbReference type="ChEBI" id="CHEBI:83421"/>
        <dbReference type="ChEBI" id="CHEBI:456216"/>
        <dbReference type="EC" id="2.7.11.1"/>
    </reaction>
</comment>
<evidence type="ECO:0000259" key="5">
    <source>
        <dbReference type="Pfam" id="PF17667"/>
    </source>
</evidence>
<organism evidence="6">
    <name type="scientific">Thielaviopsis paradoxa</name>
    <dbReference type="NCBI Taxonomy" id="13001"/>
    <lineage>
        <taxon>Eukaryota</taxon>
        <taxon>Fungi</taxon>
        <taxon>Dikarya</taxon>
        <taxon>Ascomycota</taxon>
        <taxon>Pezizomycotina</taxon>
        <taxon>Sordariomycetes</taxon>
        <taxon>Hypocreomycetidae</taxon>
        <taxon>Microascales</taxon>
        <taxon>Ceratocystidaceae</taxon>
        <taxon>Thielaviopsis</taxon>
    </lineage>
</organism>
<reference evidence="6" key="2">
    <citation type="journal article" date="2018" name="Fungal Genet. Biol.">
        <title>Unexpected placement of the MAT1-1-2 gene in the MAT1-2 idiomorph of Thielaviopsis.</title>
        <authorList>
            <person name="Wilken P.M."/>
            <person name="Steenkamp E.T."/>
            <person name="van der Nest M.A."/>
            <person name="Wingfield M.J."/>
            <person name="de Beer Z.W."/>
            <person name="Wingfield B.D."/>
        </authorList>
    </citation>
    <scope>NUCLEOTIDE SEQUENCE</scope>
</reference>
<dbReference type="GO" id="GO:0004674">
    <property type="term" value="F:protein serine/threonine kinase activity"/>
    <property type="evidence" value="ECO:0007669"/>
    <property type="project" value="UniProtKB-EC"/>
</dbReference>
<evidence type="ECO:0000313" key="6">
    <source>
        <dbReference type="EMBL" id="DAB41628.1"/>
    </source>
</evidence>
<dbReference type="Pfam" id="PF17667">
    <property type="entry name" value="Pkinase_fungal"/>
    <property type="match status" value="1"/>
</dbReference>
<dbReference type="PANTHER" id="PTHR38248">
    <property type="entry name" value="FUNK1 6"/>
    <property type="match status" value="1"/>
</dbReference>
<name>A0A2R4ZNE2_9PEZI</name>
<evidence type="ECO:0000256" key="1">
    <source>
        <dbReference type="ARBA" id="ARBA00012513"/>
    </source>
</evidence>
<dbReference type="Gene3D" id="1.10.510.10">
    <property type="entry name" value="Transferase(Phosphotransferase) domain 1"/>
    <property type="match status" value="1"/>
</dbReference>
<dbReference type="EC" id="2.7.11.1" evidence="1"/>
<keyword evidence="6" id="KW-0808">Transferase</keyword>
<dbReference type="InterPro" id="IPR008266">
    <property type="entry name" value="Tyr_kinase_AS"/>
</dbReference>
<proteinExistence type="predicted"/>
<evidence type="ECO:0000256" key="3">
    <source>
        <dbReference type="ARBA" id="ARBA00048679"/>
    </source>
</evidence>
<dbReference type="InterPro" id="IPR040976">
    <property type="entry name" value="Pkinase_fungal"/>
</dbReference>
<evidence type="ECO:0000256" key="4">
    <source>
        <dbReference type="SAM" id="MobiDB-lite"/>
    </source>
</evidence>